<evidence type="ECO:0000259" key="14">
    <source>
        <dbReference type="Pfam" id="PF23231"/>
    </source>
</evidence>
<dbReference type="GO" id="GO:0000974">
    <property type="term" value="C:Prp19 complex"/>
    <property type="evidence" value="ECO:0007669"/>
    <property type="project" value="TreeGrafter"/>
</dbReference>
<dbReference type="OrthoDB" id="10067343at2759"/>
<keyword evidence="8" id="KW-0539">Nucleus</keyword>
<organism evidence="16 17">
    <name type="scientific">Wickerhamomyces mucosus</name>
    <dbReference type="NCBI Taxonomy" id="1378264"/>
    <lineage>
        <taxon>Eukaryota</taxon>
        <taxon>Fungi</taxon>
        <taxon>Dikarya</taxon>
        <taxon>Ascomycota</taxon>
        <taxon>Saccharomycotina</taxon>
        <taxon>Saccharomycetes</taxon>
        <taxon>Phaffomycetales</taxon>
        <taxon>Wickerhamomycetaceae</taxon>
        <taxon>Wickerhamomyces</taxon>
    </lineage>
</organism>
<evidence type="ECO:0000256" key="5">
    <source>
        <dbReference type="ARBA" id="ARBA00022728"/>
    </source>
</evidence>
<evidence type="ECO:0000259" key="15">
    <source>
        <dbReference type="Pfam" id="PF23233"/>
    </source>
</evidence>
<dbReference type="InterPro" id="IPR055430">
    <property type="entry name" value="HAT_Syf1_CNRKL1_C"/>
</dbReference>
<comment type="subcellular location">
    <subcellularLocation>
        <location evidence="1">Nucleus</location>
    </subcellularLocation>
</comment>
<reference evidence="16" key="1">
    <citation type="journal article" date="2021" name="Open Biol.">
        <title>Shared evolutionary footprints suggest mitochondrial oxidative damage underlies multiple complex I losses in fungi.</title>
        <authorList>
            <person name="Schikora-Tamarit M.A."/>
            <person name="Marcet-Houben M."/>
            <person name="Nosek J."/>
            <person name="Gabaldon T."/>
        </authorList>
    </citation>
    <scope>NUCLEOTIDE SEQUENCE</scope>
    <source>
        <strain evidence="16">CBS6341</strain>
    </source>
</reference>
<dbReference type="FunFam" id="1.25.40.10:FF:000137">
    <property type="entry name" value="Pre-mRNA-splicing factor syf1"/>
    <property type="match status" value="1"/>
</dbReference>
<reference evidence="16" key="2">
    <citation type="submission" date="2021-01" db="EMBL/GenBank/DDBJ databases">
        <authorList>
            <person name="Schikora-Tamarit M.A."/>
        </authorList>
    </citation>
    <scope>NUCLEOTIDE SEQUENCE</scope>
    <source>
        <strain evidence="16">CBS6341</strain>
    </source>
</reference>
<evidence type="ECO:0000313" key="16">
    <source>
        <dbReference type="EMBL" id="KAH3673260.1"/>
    </source>
</evidence>
<dbReference type="InterPro" id="IPR056350">
    <property type="entry name" value="HAT_Syf1_central"/>
</dbReference>
<comment type="caution">
    <text evidence="16">The sequence shown here is derived from an EMBL/GenBank/DDBJ whole genome shotgun (WGS) entry which is preliminary data.</text>
</comment>
<evidence type="ECO:0000256" key="12">
    <source>
        <dbReference type="SAM" id="MobiDB-lite"/>
    </source>
</evidence>
<evidence type="ECO:0000256" key="6">
    <source>
        <dbReference type="ARBA" id="ARBA00022737"/>
    </source>
</evidence>
<dbReference type="Pfam" id="PF23220">
    <property type="entry name" value="HAT_Syf1_M"/>
    <property type="match status" value="1"/>
</dbReference>
<feature type="domain" description="Pre-mRNA-splicing factor SYF1 central HAT repeats" evidence="13">
    <location>
        <begin position="177"/>
        <end position="386"/>
    </location>
</feature>
<dbReference type="InterPro" id="IPR055433">
    <property type="entry name" value="HAT_Syf1-like_N"/>
</dbReference>
<dbReference type="Proteomes" id="UP000769528">
    <property type="component" value="Unassembled WGS sequence"/>
</dbReference>
<accession>A0A9P8PKJ6</accession>
<evidence type="ECO:0000256" key="10">
    <source>
        <dbReference type="ARBA" id="ARBA00039472"/>
    </source>
</evidence>
<feature type="domain" description="Pre-mRNA-splicing factor Syf1-like N-terminal HAT-repeats" evidence="15">
    <location>
        <begin position="16"/>
        <end position="173"/>
    </location>
</feature>
<dbReference type="PANTHER" id="PTHR11246:SF5">
    <property type="entry name" value="PRE-MRNA-SPLICING FACTOR SYF1"/>
    <property type="match status" value="1"/>
</dbReference>
<keyword evidence="4" id="KW-0507">mRNA processing</keyword>
<evidence type="ECO:0000256" key="2">
    <source>
        <dbReference type="ARBA" id="ARBA00008644"/>
    </source>
</evidence>
<gene>
    <name evidence="16" type="ORF">WICMUC_003719</name>
</gene>
<dbReference type="FunFam" id="1.25.40.10:FF:000023">
    <property type="entry name" value="Pre-mRNA-splicing factor SYF1"/>
    <property type="match status" value="1"/>
</dbReference>
<dbReference type="AlphaFoldDB" id="A0A9P8PKJ6"/>
<dbReference type="InterPro" id="IPR003107">
    <property type="entry name" value="HAT"/>
</dbReference>
<comment type="similarity">
    <text evidence="2">Belongs to the crooked-neck family.</text>
</comment>
<evidence type="ECO:0000256" key="3">
    <source>
        <dbReference type="ARBA" id="ARBA00011524"/>
    </source>
</evidence>
<evidence type="ECO:0000313" key="17">
    <source>
        <dbReference type="Proteomes" id="UP000769528"/>
    </source>
</evidence>
<dbReference type="Pfam" id="PF23231">
    <property type="entry name" value="HAT_Syf1_CNRKL1_C"/>
    <property type="match status" value="1"/>
</dbReference>
<feature type="region of interest" description="Disordered" evidence="12">
    <location>
        <begin position="747"/>
        <end position="771"/>
    </location>
</feature>
<keyword evidence="5" id="KW-0747">Spliceosome</keyword>
<evidence type="ECO:0000256" key="8">
    <source>
        <dbReference type="ARBA" id="ARBA00023242"/>
    </source>
</evidence>
<feature type="domain" description="Pre-mRNA-splicing factor Syf1/CRNKL1-like C-terminal HAT-repeats" evidence="14">
    <location>
        <begin position="388"/>
        <end position="734"/>
    </location>
</feature>
<evidence type="ECO:0000259" key="13">
    <source>
        <dbReference type="Pfam" id="PF23220"/>
    </source>
</evidence>
<comment type="function">
    <text evidence="9">Involved in pre-mRNA splicing and cell cycle progression.</text>
</comment>
<evidence type="ECO:0000256" key="9">
    <source>
        <dbReference type="ARBA" id="ARBA00037272"/>
    </source>
</evidence>
<dbReference type="GO" id="GO:0071014">
    <property type="term" value="C:post-mRNA release spliceosomal complex"/>
    <property type="evidence" value="ECO:0007669"/>
    <property type="project" value="TreeGrafter"/>
</dbReference>
<comment type="subunit">
    <text evidence="3">Associated with the spliceosome.</text>
</comment>
<keyword evidence="7" id="KW-0508">mRNA splicing</keyword>
<feature type="compositionally biased region" description="Low complexity" evidence="12">
    <location>
        <begin position="752"/>
        <end position="763"/>
    </location>
</feature>
<keyword evidence="17" id="KW-1185">Reference proteome</keyword>
<dbReference type="Pfam" id="PF23233">
    <property type="entry name" value="HAT_Syf1_CNRKL1_N"/>
    <property type="match status" value="1"/>
</dbReference>
<evidence type="ECO:0000256" key="1">
    <source>
        <dbReference type="ARBA" id="ARBA00004123"/>
    </source>
</evidence>
<dbReference type="InterPro" id="IPR045075">
    <property type="entry name" value="Syf1-like"/>
</dbReference>
<dbReference type="Gene3D" id="1.25.40.10">
    <property type="entry name" value="Tetratricopeptide repeat domain"/>
    <property type="match status" value="4"/>
</dbReference>
<dbReference type="InterPro" id="IPR011990">
    <property type="entry name" value="TPR-like_helical_dom_sf"/>
</dbReference>
<keyword evidence="6" id="KW-0677">Repeat</keyword>
<evidence type="ECO:0000256" key="11">
    <source>
        <dbReference type="ARBA" id="ARBA00067212"/>
    </source>
</evidence>
<dbReference type="EMBL" id="JAEUBF010001028">
    <property type="protein sequence ID" value="KAH3673260.1"/>
    <property type="molecule type" value="Genomic_DNA"/>
</dbReference>
<sequence length="771" mass="91175">MSIERISLDSSSITDKDLPFEYQLQEDPYNLTNWLRYYWHKNSIVEKVYILRRACYQLQNSYKLWILYLDHRIELLQGLQPVGPYQYDFRLVNEEFEIALSHLNKMPMLWIKYLEFLIPQPDIRLTIRTFNTSLRTLPLTQHDKIWKLFLEFGDELGGSIGSSIYSRYLIYKPLEIELVLEKYLEFGDHSRSLDLYKLILNDETFISSKDKSPSDFYLECLELLQKLPPNSNSNDDDKIFETFIRQGLNKFPDQFGHLYTELAIYFTNHRSNILKSQIIYEEGLSKCQTIKDFTTIYESYTEFLEKLIKELMIKIEESPDPELDDELDLRLHNFEKLMDNREFLINDIKLKQNSNNVDEWLHRISIISDSDISLKLQTYVKAITTIIPQKSTPGLYKLWLGYSRIYEDNQDLQTARSIFDKATKVQFNSIDELVNIWLEWANLEIRQDDIDTAIRIMEVATKCPNNSKIDINDTTIAVQKRIHKSVKLWSFYLDLIESSGDIDETRKVYEKLFDLKIITPLILINYANFLEDMNHFEESFKIYERGLRIFKFPVAFEIWNIYLVKIMKRKVGIERIRDLFDRVLESCPKDLSKQFYILYSNFENENGLYNKSITILLDAVTKVNDDSKVDVYKNLILKLKETNDIDKLRSVYEDAISIIPIGKNLDILLDFINFETSLSEFIRVRDILKFSLKQKSLQKLWDVWRSFETENGDKDTFKQMLKFKRELNTPIEVDYTQTNIGFVKSSEGPKVSSINASENSNINPDSIDLDI</sequence>
<dbReference type="SUPFAM" id="SSF48452">
    <property type="entry name" value="TPR-like"/>
    <property type="match status" value="3"/>
</dbReference>
<dbReference type="GO" id="GO:0071007">
    <property type="term" value="C:U2-type catalytic step 2 spliceosome"/>
    <property type="evidence" value="ECO:0007669"/>
    <property type="project" value="TreeGrafter"/>
</dbReference>
<evidence type="ECO:0000256" key="7">
    <source>
        <dbReference type="ARBA" id="ARBA00023187"/>
    </source>
</evidence>
<dbReference type="PANTHER" id="PTHR11246">
    <property type="entry name" value="PRE-MRNA SPLICING FACTOR"/>
    <property type="match status" value="1"/>
</dbReference>
<evidence type="ECO:0000256" key="4">
    <source>
        <dbReference type="ARBA" id="ARBA00022664"/>
    </source>
</evidence>
<name>A0A9P8PKJ6_9ASCO</name>
<protein>
    <recommendedName>
        <fullName evidence="10">Pre-mRNA-splicing factor SYF1</fullName>
    </recommendedName>
    <alternativeName>
        <fullName evidence="11">Pre-mRNA-splicing factor syf1</fullName>
    </alternativeName>
</protein>
<proteinExistence type="inferred from homology"/>
<dbReference type="SMART" id="SM00386">
    <property type="entry name" value="HAT"/>
    <property type="match status" value="10"/>
</dbReference>
<dbReference type="GO" id="GO:0000349">
    <property type="term" value="P:generation of catalytic spliceosome for first transesterification step"/>
    <property type="evidence" value="ECO:0007669"/>
    <property type="project" value="TreeGrafter"/>
</dbReference>